<accession>A0A2S7UWC1</accession>
<evidence type="ECO:0000313" key="1">
    <source>
        <dbReference type="EMBL" id="PQJ54048.1"/>
    </source>
</evidence>
<protein>
    <submittedName>
        <fullName evidence="1">Uncharacterized protein</fullName>
    </submittedName>
</protein>
<proteinExistence type="predicted"/>
<dbReference type="Proteomes" id="UP000239007">
    <property type="component" value="Unassembled WGS sequence"/>
</dbReference>
<sequence>MDSVLTTKKRELETWQTDMETKLKKVTSRTDALSLFAASSQEFEQFKNKNCKWQYLTFLPDVESAVNMSKECQVYMTIQRINELKQLSKYDFY</sequence>
<dbReference type="AlphaFoldDB" id="A0A2S7UWC1"/>
<name>A0A2S7UWC1_9GAMM</name>
<dbReference type="EMBL" id="MSCH01000003">
    <property type="protein sequence ID" value="PQJ54048.1"/>
    <property type="molecule type" value="Genomic_DNA"/>
</dbReference>
<reference evidence="1 2" key="1">
    <citation type="submission" date="2016-12" db="EMBL/GenBank/DDBJ databases">
        <title>Diversity of luminous bacteria.</title>
        <authorList>
            <person name="Yoshizawa S."/>
            <person name="Kogure K."/>
        </authorList>
    </citation>
    <scope>NUCLEOTIDE SEQUENCE [LARGE SCALE GENOMIC DNA]</scope>
    <source>
        <strain evidence="1 2">SA4-48</strain>
    </source>
</reference>
<keyword evidence="2" id="KW-1185">Reference proteome</keyword>
<dbReference type="Gene3D" id="1.20.1270.180">
    <property type="match status" value="1"/>
</dbReference>
<evidence type="ECO:0000313" key="2">
    <source>
        <dbReference type="Proteomes" id="UP000239007"/>
    </source>
</evidence>
<gene>
    <name evidence="1" type="ORF">BTO11_10570</name>
</gene>
<organism evidence="1 2">
    <name type="scientific">Psychrosphaera saromensis</name>
    <dbReference type="NCBI Taxonomy" id="716813"/>
    <lineage>
        <taxon>Bacteria</taxon>
        <taxon>Pseudomonadati</taxon>
        <taxon>Pseudomonadota</taxon>
        <taxon>Gammaproteobacteria</taxon>
        <taxon>Alteromonadales</taxon>
        <taxon>Pseudoalteromonadaceae</taxon>
        <taxon>Psychrosphaera</taxon>
    </lineage>
</organism>
<comment type="caution">
    <text evidence="1">The sequence shown here is derived from an EMBL/GenBank/DDBJ whole genome shotgun (WGS) entry which is preliminary data.</text>
</comment>